<dbReference type="AlphaFoldDB" id="A0A8J9S971"/>
<dbReference type="Proteomes" id="UP000836788">
    <property type="component" value="Chromosome 24"/>
</dbReference>
<organism evidence="1">
    <name type="scientific">Phaeodactylum tricornutum</name>
    <name type="common">Diatom</name>
    <dbReference type="NCBI Taxonomy" id="2850"/>
    <lineage>
        <taxon>Eukaryota</taxon>
        <taxon>Sar</taxon>
        <taxon>Stramenopiles</taxon>
        <taxon>Ochrophyta</taxon>
        <taxon>Bacillariophyta</taxon>
        <taxon>Bacillariophyceae</taxon>
        <taxon>Bacillariophycidae</taxon>
        <taxon>Naviculales</taxon>
        <taxon>Phaeodactylaceae</taxon>
        <taxon>Phaeodactylum</taxon>
    </lineage>
</organism>
<sequence length="562" mass="63107">MKANQRQSLRQAPAALIANPGTRVDPPLSFHDNLLLIEIQSHTFSNTSLTIPFSLVWQREQEMRAAVDALQIPRDRWNGSLLYLRCCVQQQSHVMLNPERVCAEQNYSQLMAWHPWLTTLLERYYHTGRLTVPTNCLGYDFLLALEFFGIVYRPQQLVCKSLASYNCIQAWSEYFLYRTIAAEWVARDGLDKAPQSLRHVFGTTSATTPARSEAVQWGDMVLPTLLENVSDVATPQQALGAFFNNETDMAMAEAMREDFALYLQSILTNAQVTFLIQSVTVTSARRAQLKSRAILIVDAVQSSPPVPKSRFRYKKTVVDQNDWKRPYPSVRTESDPSFPYDEIAHEHAGEVERERTVETAQQNMNRGSSSPRHVMENVYDHIHEDLAYTVPATPVFIIADNNASNSKSGLPTKLLSRNGWAPMGTIKVVRNCRSATKLGMSSSSGPFFVDGSGKLREVHDDNGQRSLSGIPNTGLLEKELEFPASETNDADQIRKDETKETTRKSSFDKWDWLTSMCSTTYDTDSPSSLFKTKCGSEQETASAAGVPTKAGTQAYSFCRCLH</sequence>
<evidence type="ECO:0000313" key="1">
    <source>
        <dbReference type="EMBL" id="CAG9287018.1"/>
    </source>
</evidence>
<proteinExistence type="predicted"/>
<name>A0A8J9S971_PHATR</name>
<accession>A0A8J9S971</accession>
<dbReference type="EMBL" id="OU594965">
    <property type="protein sequence ID" value="CAG9287018.1"/>
    <property type="molecule type" value="Genomic_DNA"/>
</dbReference>
<protein>
    <submittedName>
        <fullName evidence="1">Uncharacterized protein</fullName>
    </submittedName>
</protein>
<gene>
    <name evidence="1" type="ORF">PTTT1_LOCUS34220</name>
</gene>
<reference evidence="1" key="1">
    <citation type="submission" date="2022-02" db="EMBL/GenBank/DDBJ databases">
        <authorList>
            <person name="Giguere J D."/>
        </authorList>
    </citation>
    <scope>NUCLEOTIDE SEQUENCE</scope>
    <source>
        <strain evidence="1">CCAP 1055/1</strain>
    </source>
</reference>